<dbReference type="InterPro" id="IPR026866">
    <property type="entry name" value="CR006_AAA"/>
</dbReference>
<dbReference type="EMBL" id="JBHUOK010000029">
    <property type="protein sequence ID" value="MFD2789873.1"/>
    <property type="molecule type" value="Genomic_DNA"/>
</dbReference>
<accession>A0ABW5VE45</accession>
<dbReference type="Proteomes" id="UP001597532">
    <property type="component" value="Unassembled WGS sequence"/>
</dbReference>
<protein>
    <submittedName>
        <fullName evidence="2">AAA family ATPase</fullName>
    </submittedName>
</protein>
<dbReference type="InterPro" id="IPR027417">
    <property type="entry name" value="P-loop_NTPase"/>
</dbReference>
<evidence type="ECO:0000259" key="1">
    <source>
        <dbReference type="Pfam" id="PF13166"/>
    </source>
</evidence>
<organism evidence="2 3">
    <name type="scientific">Arenibacter antarcticus</name>
    <dbReference type="NCBI Taxonomy" id="2040469"/>
    <lineage>
        <taxon>Bacteria</taxon>
        <taxon>Pseudomonadati</taxon>
        <taxon>Bacteroidota</taxon>
        <taxon>Flavobacteriia</taxon>
        <taxon>Flavobacteriales</taxon>
        <taxon>Flavobacteriaceae</taxon>
        <taxon>Arenibacter</taxon>
    </lineage>
</organism>
<sequence length="754" mass="87524">MIKRINHIKNFGVFQNYRRAGDIQDFTNLNIIYGWNYSGKTTISRIFQHFERTEKNPDYSSAEFELETHSGDKFTEQKQSIDDRTIRTFNADFIKNNLKWDGSSFDPIQVLLLGEDSIEAEKAIIEKSVRQNKYSEKKKEVSAVIDNLNNAILDGLSNRASQIKTTLYLVSAYTRAHIKPLFDQIKTDYKTHLLSTADVAKLLPVATASDIDKLPVLTEYNPTLTLTENIKIVKELVNQVPELSKTIDYFVQNPEIANWVEKGLPIHEEKSSCEFCGNTIEQDRITELIAHFSEDLKNHKTLLTELIETLRNSKVSNPTYTKGDFYKDLWTEFNTADEVLKKNIIKGFNRQIENLIKIVETKFDKPFEKIEKLKDVNDNTSQLEADIENYNKVIISNTTQTNKFDTAKTEAIETLKKHYTAEFIDSIEVGRKESKISRFKLRVENFTRLDDALTSEINVLEAEISQSQKGREEINKYISQFLGRDEIKVEVIKESDKDRFTLKRENSKAKNLSEGEKTAIAFSFFLTKLKENKDFDKTIVYIDDPISSLDSNHIFQVNAILKGFFFSNQNNDDAWKLKCKQLFVSTHNFDFFTLLKELPTSKDFLQKFFYQVRRINKSESVLEKLPKSLQQYSSEYHFLFEELYNFNKSADKGEYSTLMGIPNAVRRFVELYTYSRLPGNSSSTVDQRADILWGEEKSKRIMKVLHYFSHANNIDRMIRNSDLICDIENAVADLMIELQDDEKHYAELKKALKA</sequence>
<proteinExistence type="predicted"/>
<dbReference type="SUPFAM" id="SSF52540">
    <property type="entry name" value="P-loop containing nucleoside triphosphate hydrolases"/>
    <property type="match status" value="1"/>
</dbReference>
<comment type="caution">
    <text evidence="2">The sequence shown here is derived from an EMBL/GenBank/DDBJ whole genome shotgun (WGS) entry which is preliminary data.</text>
</comment>
<evidence type="ECO:0000313" key="2">
    <source>
        <dbReference type="EMBL" id="MFD2789873.1"/>
    </source>
</evidence>
<evidence type="ECO:0000313" key="3">
    <source>
        <dbReference type="Proteomes" id="UP001597532"/>
    </source>
</evidence>
<reference evidence="3" key="1">
    <citation type="journal article" date="2019" name="Int. J. Syst. Evol. Microbiol.">
        <title>The Global Catalogue of Microorganisms (GCM) 10K type strain sequencing project: providing services to taxonomists for standard genome sequencing and annotation.</title>
        <authorList>
            <consortium name="The Broad Institute Genomics Platform"/>
            <consortium name="The Broad Institute Genome Sequencing Center for Infectious Disease"/>
            <person name="Wu L."/>
            <person name="Ma J."/>
        </authorList>
    </citation>
    <scope>NUCLEOTIDE SEQUENCE [LARGE SCALE GENOMIC DNA]</scope>
    <source>
        <strain evidence="3">KCTC 52924</strain>
    </source>
</reference>
<keyword evidence="3" id="KW-1185">Reference proteome</keyword>
<dbReference type="Pfam" id="PF13166">
    <property type="entry name" value="AAA_13"/>
    <property type="match status" value="1"/>
</dbReference>
<dbReference type="Gene3D" id="3.40.50.300">
    <property type="entry name" value="P-loop containing nucleotide triphosphate hydrolases"/>
    <property type="match status" value="1"/>
</dbReference>
<dbReference type="RefSeq" id="WP_251807704.1">
    <property type="nucleotide sequence ID" value="NZ_CP166679.1"/>
</dbReference>
<feature type="domain" description="Protein CR006 P-loop" evidence="1">
    <location>
        <begin position="12"/>
        <end position="723"/>
    </location>
</feature>
<gene>
    <name evidence="2" type="ORF">ACFS1K_08875</name>
</gene>
<name>A0ABW5VE45_9FLAO</name>